<keyword evidence="3" id="KW-1185">Reference proteome</keyword>
<name>A0AAI8VGR6_9PEZI</name>
<sequence>MDAAATRDAAGAAARDATAEAARDAAATAARRDAAARDASYESPSLYECCCREPVK</sequence>
<dbReference type="Proteomes" id="UP001295740">
    <property type="component" value="Unassembled WGS sequence"/>
</dbReference>
<feature type="compositionally biased region" description="Low complexity" evidence="1">
    <location>
        <begin position="1"/>
        <end position="16"/>
    </location>
</feature>
<evidence type="ECO:0000313" key="2">
    <source>
        <dbReference type="EMBL" id="CAJ2504256.1"/>
    </source>
</evidence>
<protein>
    <submittedName>
        <fullName evidence="2">Uu.00g116500.m01.CDS01</fullName>
    </submittedName>
</protein>
<gene>
    <name evidence="2" type="ORF">KHLLAP_LOCUS4724</name>
</gene>
<accession>A0AAI8VGR6</accession>
<feature type="region of interest" description="Disordered" evidence="1">
    <location>
        <begin position="1"/>
        <end position="43"/>
    </location>
</feature>
<evidence type="ECO:0000256" key="1">
    <source>
        <dbReference type="SAM" id="MobiDB-lite"/>
    </source>
</evidence>
<feature type="compositionally biased region" description="Basic and acidic residues" evidence="1">
    <location>
        <begin position="30"/>
        <end position="40"/>
    </location>
</feature>
<organism evidence="2 3">
    <name type="scientific">Anthostomella pinea</name>
    <dbReference type="NCBI Taxonomy" id="933095"/>
    <lineage>
        <taxon>Eukaryota</taxon>
        <taxon>Fungi</taxon>
        <taxon>Dikarya</taxon>
        <taxon>Ascomycota</taxon>
        <taxon>Pezizomycotina</taxon>
        <taxon>Sordariomycetes</taxon>
        <taxon>Xylariomycetidae</taxon>
        <taxon>Xylariales</taxon>
        <taxon>Xylariaceae</taxon>
        <taxon>Anthostomella</taxon>
    </lineage>
</organism>
<proteinExistence type="predicted"/>
<dbReference type="EMBL" id="CAUWAG010000006">
    <property type="protein sequence ID" value="CAJ2504256.1"/>
    <property type="molecule type" value="Genomic_DNA"/>
</dbReference>
<reference evidence="2" key="1">
    <citation type="submission" date="2023-10" db="EMBL/GenBank/DDBJ databases">
        <authorList>
            <person name="Hackl T."/>
        </authorList>
    </citation>
    <scope>NUCLEOTIDE SEQUENCE</scope>
</reference>
<evidence type="ECO:0000313" key="3">
    <source>
        <dbReference type="Proteomes" id="UP001295740"/>
    </source>
</evidence>
<comment type="caution">
    <text evidence="2">The sequence shown here is derived from an EMBL/GenBank/DDBJ whole genome shotgun (WGS) entry which is preliminary data.</text>
</comment>
<dbReference type="AlphaFoldDB" id="A0AAI8VGR6"/>